<feature type="transmembrane region" description="Helical" evidence="1">
    <location>
        <begin position="15"/>
        <end position="38"/>
    </location>
</feature>
<feature type="transmembrane region" description="Helical" evidence="1">
    <location>
        <begin position="235"/>
        <end position="259"/>
    </location>
</feature>
<feature type="transmembrane region" description="Helical" evidence="1">
    <location>
        <begin position="210"/>
        <end position="229"/>
    </location>
</feature>
<evidence type="ECO:0000313" key="3">
    <source>
        <dbReference type="Proteomes" id="UP000655410"/>
    </source>
</evidence>
<reference evidence="3" key="1">
    <citation type="journal article" date="2019" name="Int. J. Syst. Evol. Microbiol.">
        <title>The Global Catalogue of Microorganisms (GCM) 10K type strain sequencing project: providing services to taxonomists for standard genome sequencing and annotation.</title>
        <authorList>
            <consortium name="The Broad Institute Genomics Platform"/>
            <consortium name="The Broad Institute Genome Sequencing Center for Infectious Disease"/>
            <person name="Wu L."/>
            <person name="Ma J."/>
        </authorList>
    </citation>
    <scope>NUCLEOTIDE SEQUENCE [LARGE SCALE GENOMIC DNA]</scope>
    <source>
        <strain evidence="3">CGMCC 4.7371</strain>
    </source>
</reference>
<sequence>MDGVRELLASDTVTFWSIPVFTGVIGWMINASGLWMLFRPIQFHGYRVPGLAELANLLPRRFQEIPGIRQGKVGWQGIVPARAGKMGSISVDKVIAKLGTPAEFYQQLEPERIAEHIIRVFEPEVPAIVDEAMRRNKPLLWASVPQQAKRAVYARVGAELPGIIDDITFQIGEHIDQLLDPKIMVVDHLTAHPELINRIFRDIGTRELRLMVNFGFLFGFLFGIPVAVVDHSFHQWWLLPICGIAVGWATNLVGIWLIFEPVLPRRILGVRVHGVFLRRQDEVAEIYAGVIADDVVTMERIGDFLINGPRGDRTQQMLRDSLGPAIDNAAGVMLPAVRLVVGARQYSTIRDSVAVDSAQHTMKPFLDAGFSRSQSVNLRELFTRRVKEMPPRDFVEMLRAAIKEDEWMLYAHGAIMGFIGGLVHLAVFGV</sequence>
<keyword evidence="1" id="KW-1133">Transmembrane helix</keyword>
<organism evidence="2 3">
    <name type="scientific">Nocardioides phosphati</name>
    <dbReference type="NCBI Taxonomy" id="1867775"/>
    <lineage>
        <taxon>Bacteria</taxon>
        <taxon>Bacillati</taxon>
        <taxon>Actinomycetota</taxon>
        <taxon>Actinomycetes</taxon>
        <taxon>Propionibacteriales</taxon>
        <taxon>Nocardioidaceae</taxon>
        <taxon>Nocardioides</taxon>
    </lineage>
</organism>
<evidence type="ECO:0000256" key="1">
    <source>
        <dbReference type="SAM" id="Phobius"/>
    </source>
</evidence>
<evidence type="ECO:0000313" key="2">
    <source>
        <dbReference type="EMBL" id="GGO94362.1"/>
    </source>
</evidence>
<dbReference type="PANTHER" id="PTHR35791:SF1">
    <property type="entry name" value="UPF0754 MEMBRANE PROTEIN YHEB"/>
    <property type="match status" value="1"/>
</dbReference>
<dbReference type="EMBL" id="BMNI01000019">
    <property type="protein sequence ID" value="GGO94362.1"/>
    <property type="molecule type" value="Genomic_DNA"/>
</dbReference>
<name>A0ABQ2NFG3_9ACTN</name>
<keyword evidence="3" id="KW-1185">Reference proteome</keyword>
<keyword evidence="1" id="KW-0472">Membrane</keyword>
<dbReference type="PANTHER" id="PTHR35791">
    <property type="entry name" value="UPF0754 MEMBRANE PROTEIN YHEB"/>
    <property type="match status" value="1"/>
</dbReference>
<dbReference type="Proteomes" id="UP000655410">
    <property type="component" value="Unassembled WGS sequence"/>
</dbReference>
<protein>
    <recommendedName>
        <fullName evidence="4">DUF445 family protein</fullName>
    </recommendedName>
</protein>
<comment type="caution">
    <text evidence="2">The sequence shown here is derived from an EMBL/GenBank/DDBJ whole genome shotgun (WGS) entry which is preliminary data.</text>
</comment>
<dbReference type="RefSeq" id="WP_188785462.1">
    <property type="nucleotide sequence ID" value="NZ_BMNI01000019.1"/>
</dbReference>
<feature type="transmembrane region" description="Helical" evidence="1">
    <location>
        <begin position="407"/>
        <end position="428"/>
    </location>
</feature>
<keyword evidence="1" id="KW-0812">Transmembrane</keyword>
<proteinExistence type="predicted"/>
<evidence type="ECO:0008006" key="4">
    <source>
        <dbReference type="Google" id="ProtNLM"/>
    </source>
</evidence>
<accession>A0ABQ2NFG3</accession>
<gene>
    <name evidence="2" type="ORF">GCM10011584_35220</name>
</gene>